<organism evidence="4 5">
    <name type="scientific">Emericellopsis atlantica</name>
    <dbReference type="NCBI Taxonomy" id="2614577"/>
    <lineage>
        <taxon>Eukaryota</taxon>
        <taxon>Fungi</taxon>
        <taxon>Dikarya</taxon>
        <taxon>Ascomycota</taxon>
        <taxon>Pezizomycotina</taxon>
        <taxon>Sordariomycetes</taxon>
        <taxon>Hypocreomycetidae</taxon>
        <taxon>Hypocreales</taxon>
        <taxon>Bionectriaceae</taxon>
        <taxon>Emericellopsis</taxon>
    </lineage>
</organism>
<dbReference type="Proteomes" id="UP000887229">
    <property type="component" value="Unassembled WGS sequence"/>
</dbReference>
<keyword evidence="2" id="KW-0812">Transmembrane</keyword>
<feature type="transmembrane region" description="Helical" evidence="2">
    <location>
        <begin position="205"/>
        <end position="223"/>
    </location>
</feature>
<comment type="caution">
    <text evidence="4">The sequence shown here is derived from an EMBL/GenBank/DDBJ whole genome shotgun (WGS) entry which is preliminary data.</text>
</comment>
<dbReference type="AlphaFoldDB" id="A0A9P8CLF0"/>
<evidence type="ECO:0000256" key="2">
    <source>
        <dbReference type="SAM" id="Phobius"/>
    </source>
</evidence>
<dbReference type="PANTHER" id="PTHR34502:SF6">
    <property type="entry name" value="DUF6594 DOMAIN-CONTAINING PROTEIN"/>
    <property type="match status" value="1"/>
</dbReference>
<evidence type="ECO:0000259" key="3">
    <source>
        <dbReference type="Pfam" id="PF20237"/>
    </source>
</evidence>
<dbReference type="OrthoDB" id="5416037at2759"/>
<keyword evidence="2" id="KW-1133">Transmembrane helix</keyword>
<keyword evidence="5" id="KW-1185">Reference proteome</keyword>
<feature type="domain" description="DUF6594" evidence="3">
    <location>
        <begin position="8"/>
        <end position="266"/>
    </location>
</feature>
<gene>
    <name evidence="4" type="ORF">F5Z01DRAFT_677259</name>
</gene>
<sequence length="278" mass="30650">MPGRSSLTPVYRRFEALNHRLLLQVQDEIVQLEQELESLDAEDTMSRYGPMGCAPASRRAESMAQGDLGWRKHALYMDIGLKLAQYSKLIESFRTMQSLPTPSALEVGEYKAFLARTMAICEPETRFLQVENDLISLPRQEWEETGRPGSPNDFDWRDQPFKQIMPPTPAPPVQLSPRLDPALAGDAKDSAAQVHEPRSKSPLHLVYAAFLAVAIPIAAFTVVHGLGERMVIVLLVFSGVATAVYQSGLVAEQGFVECVGCAGLYGMLMAGLAHVFAY</sequence>
<name>A0A9P8CLF0_9HYPO</name>
<dbReference type="RefSeq" id="XP_046114931.1">
    <property type="nucleotide sequence ID" value="XM_046265339.1"/>
</dbReference>
<keyword evidence="2" id="KW-0472">Membrane</keyword>
<accession>A0A9P8CLF0</accession>
<dbReference type="EMBL" id="MU251271">
    <property type="protein sequence ID" value="KAG9251007.1"/>
    <property type="molecule type" value="Genomic_DNA"/>
</dbReference>
<dbReference type="Pfam" id="PF20237">
    <property type="entry name" value="DUF6594"/>
    <property type="match status" value="1"/>
</dbReference>
<evidence type="ECO:0000313" key="5">
    <source>
        <dbReference type="Proteomes" id="UP000887229"/>
    </source>
</evidence>
<protein>
    <recommendedName>
        <fullName evidence="3">DUF6594 domain-containing protein</fullName>
    </recommendedName>
</protein>
<feature type="transmembrane region" description="Helical" evidence="2">
    <location>
        <begin position="230"/>
        <end position="248"/>
    </location>
</feature>
<dbReference type="GeneID" id="70296242"/>
<dbReference type="PANTHER" id="PTHR34502">
    <property type="entry name" value="DUF6594 DOMAIN-CONTAINING PROTEIN-RELATED"/>
    <property type="match status" value="1"/>
</dbReference>
<evidence type="ECO:0000256" key="1">
    <source>
        <dbReference type="SAM" id="MobiDB-lite"/>
    </source>
</evidence>
<feature type="transmembrane region" description="Helical" evidence="2">
    <location>
        <begin position="254"/>
        <end position="277"/>
    </location>
</feature>
<feature type="region of interest" description="Disordered" evidence="1">
    <location>
        <begin position="139"/>
        <end position="161"/>
    </location>
</feature>
<dbReference type="InterPro" id="IPR046529">
    <property type="entry name" value="DUF6594"/>
</dbReference>
<proteinExistence type="predicted"/>
<reference evidence="4" key="1">
    <citation type="journal article" date="2021" name="IMA Fungus">
        <title>Genomic characterization of three marine fungi, including Emericellopsis atlantica sp. nov. with signatures of a generalist lifestyle and marine biomass degradation.</title>
        <authorList>
            <person name="Hagestad O.C."/>
            <person name="Hou L."/>
            <person name="Andersen J.H."/>
            <person name="Hansen E.H."/>
            <person name="Altermark B."/>
            <person name="Li C."/>
            <person name="Kuhnert E."/>
            <person name="Cox R.J."/>
            <person name="Crous P.W."/>
            <person name="Spatafora J.W."/>
            <person name="Lail K."/>
            <person name="Amirebrahimi M."/>
            <person name="Lipzen A."/>
            <person name="Pangilinan J."/>
            <person name="Andreopoulos W."/>
            <person name="Hayes R.D."/>
            <person name="Ng V."/>
            <person name="Grigoriev I.V."/>
            <person name="Jackson S.A."/>
            <person name="Sutton T.D.S."/>
            <person name="Dobson A.D.W."/>
            <person name="Rama T."/>
        </authorList>
    </citation>
    <scope>NUCLEOTIDE SEQUENCE</scope>
    <source>
        <strain evidence="4">TS7</strain>
    </source>
</reference>
<evidence type="ECO:0000313" key="4">
    <source>
        <dbReference type="EMBL" id="KAG9251007.1"/>
    </source>
</evidence>